<dbReference type="RefSeq" id="WP_047728690.1">
    <property type="nucleotide sequence ID" value="NZ_CADDTT010000016.1"/>
</dbReference>
<reference evidence="2 8" key="6">
    <citation type="submission" date="2023-11" db="EMBL/GenBank/DDBJ databases">
        <title>Detection of rare carbapenemases in Enterobacterales - comparison of two colorimetric and two CIM-based carbapenemase assays.</title>
        <authorList>
            <person name="Schaffarczyk L."/>
            <person name="Noster J."/>
            <person name="Stelzer Y."/>
            <person name="Sattler J."/>
            <person name="Gatermann S."/>
            <person name="Hamprecht A."/>
        </authorList>
    </citation>
    <scope>NUCLEOTIDE SEQUENCE [LARGE SCALE GENOMIC DNA]</scope>
    <source>
        <strain evidence="2 8">CIM-Carb-136</strain>
    </source>
</reference>
<dbReference type="Proteomes" id="UP000050489">
    <property type="component" value="Unassembled WGS sequence"/>
</dbReference>
<dbReference type="Proteomes" id="UP001275057">
    <property type="component" value="Unassembled WGS sequence"/>
</dbReference>
<dbReference type="EMBL" id="LJEX02000103">
    <property type="protein sequence ID" value="OCO83532.1"/>
    <property type="molecule type" value="Genomic_DNA"/>
</dbReference>
<dbReference type="InterPro" id="IPR031854">
    <property type="entry name" value="FidL-like"/>
</dbReference>
<organism evidence="3 6">
    <name type="scientific">Serratia marcescens</name>
    <dbReference type="NCBI Taxonomy" id="615"/>
    <lineage>
        <taxon>Bacteria</taxon>
        <taxon>Pseudomonadati</taxon>
        <taxon>Pseudomonadota</taxon>
        <taxon>Gammaproteobacteria</taxon>
        <taxon>Enterobacterales</taxon>
        <taxon>Yersiniaceae</taxon>
        <taxon>Serratia</taxon>
    </lineage>
</organism>
<dbReference type="Pfam" id="PF15941">
    <property type="entry name" value="FidL_like"/>
    <property type="match status" value="1"/>
</dbReference>
<evidence type="ECO:0000313" key="1">
    <source>
        <dbReference type="EMBL" id="AWL67948.1"/>
    </source>
</evidence>
<dbReference type="GeneID" id="98186892"/>
<evidence type="ECO:0000313" key="5">
    <source>
        <dbReference type="Proteomes" id="UP000030378"/>
    </source>
</evidence>
<evidence type="ECO:0000313" key="3">
    <source>
        <dbReference type="EMBL" id="OCO83532.1"/>
    </source>
</evidence>
<dbReference type="EMBL" id="JAXABG010000008">
    <property type="protein sequence ID" value="MDX7083499.1"/>
    <property type="molecule type" value="Genomic_DNA"/>
</dbReference>
<reference evidence="5" key="4">
    <citation type="submission" date="2017-12" db="EMBL/GenBank/DDBJ databases">
        <title>FDA dAtabase for Regulatory Grade micrObial Sequences (FDA-ARGOS): Supporting development and validation of Infectious Disease Dx tests.</title>
        <authorList>
            <person name="Campos J."/>
            <person name="Goldberg B."/>
            <person name="Tallon L."/>
            <person name="Sadzewicz L."/>
            <person name="Sengamalay N."/>
            <person name="Ott S."/>
            <person name="Godinez A."/>
            <person name="Nagaraj S."/>
            <person name="Vavikolanu K."/>
            <person name="Vyas G."/>
            <person name="Nadendla S."/>
            <person name="Aluvathingal J."/>
            <person name="Geyer C."/>
            <person name="Nandy P."/>
            <person name="Hobson J."/>
            <person name="Sichtig H."/>
        </authorList>
    </citation>
    <scope>NUCLEOTIDE SEQUENCE [LARGE SCALE GENOMIC DNA]</scope>
    <source>
        <strain evidence="5">FDAARGOS_79</strain>
    </source>
</reference>
<dbReference type="Proteomes" id="UP000030378">
    <property type="component" value="Unassembled WGS sequence"/>
</dbReference>
<evidence type="ECO:0000313" key="4">
    <source>
        <dbReference type="EMBL" id="PNO72344.1"/>
    </source>
</evidence>
<sequence length="164" mass="18757">MEKKLNILSATLVGLCVLTGSVVYSLVRSHHEFGDFSCEANATFNYFNSLDAQAAHDDIQLSLKINYIFLSGDKGVMILSGLANDGEEKYFVNRRVNFSYVSQGSFYRFHYGEVNYSPRDTLPEEVYTYFFSNESTFYHIRSVDKNTLMFSNAYSPMFLCNIES</sequence>
<name>A0A0A5M3Y8_SERMA</name>
<dbReference type="Proteomes" id="UP000245399">
    <property type="component" value="Chromosome"/>
</dbReference>
<reference evidence="4" key="3">
    <citation type="submission" date="2017-12" db="EMBL/GenBank/DDBJ databases">
        <title>FDA dAtabase for Regulatory Grade micrObial Sequences (FDA-ARGOS): Supporting development and validation of Infectious Disease Dx tests.</title>
        <authorList>
            <person name="Campos J."/>
            <person name="Goldberg B."/>
            <person name="Tallon L.J."/>
            <person name="Sadzewicz L."/>
            <person name="Sengamalay N."/>
            <person name="Ott S."/>
            <person name="Godinez A."/>
            <person name="Nagaraj S."/>
            <person name="Vavikolanu K."/>
            <person name="Vyas G."/>
            <person name="Nadendla S."/>
            <person name="Aluvathingal J."/>
            <person name="Geyer C."/>
            <person name="Nandy P."/>
            <person name="Hobson J."/>
            <person name="Sichtig H."/>
        </authorList>
    </citation>
    <scope>NUCLEOTIDE SEQUENCE</scope>
    <source>
        <strain evidence="4">FDAARGOS_79</strain>
    </source>
</reference>
<gene>
    <name evidence="3" type="ORF">AN695_0203000</name>
    <name evidence="1" type="ORF">DKC05_09865</name>
    <name evidence="4" type="ORF">MC70_002475</name>
    <name evidence="2" type="ORF">SJ435_13955</name>
</gene>
<accession>A0A0A5M3Y8</accession>
<proteinExistence type="predicted"/>
<reference evidence="6" key="1">
    <citation type="submission" date="2016-04" db="EMBL/GenBank/DDBJ databases">
        <authorList>
            <person name="Osei Sekyere J."/>
            <person name="Sivertsen A."/>
            <person name="Pedersen A.T."/>
            <person name="Sundsfjord A."/>
        </authorList>
    </citation>
    <scope>NUCLEOTIDE SEQUENCE [LARGE SCALE GENOMIC DNA]</scope>
    <source>
        <strain evidence="6">945174350</strain>
    </source>
</reference>
<reference evidence="3" key="2">
    <citation type="journal article" date="2017" name="PLoS ONE">
        <title>Genomic and phenotypic characterisation of fluoroquinolone resistance mechanisms in Enterobacteriaceae in Durban, South Africa.</title>
        <authorList>
            <person name="Osei Sekyere J."/>
            <person name="Amoako D.G."/>
        </authorList>
    </citation>
    <scope>NUCLEOTIDE SEQUENCE</scope>
    <source>
        <strain evidence="3">945174350</strain>
    </source>
</reference>
<dbReference type="EMBL" id="CP029449">
    <property type="protein sequence ID" value="AWL67948.1"/>
    <property type="molecule type" value="Genomic_DNA"/>
</dbReference>
<evidence type="ECO:0000313" key="7">
    <source>
        <dbReference type="Proteomes" id="UP000245399"/>
    </source>
</evidence>
<evidence type="ECO:0000313" key="2">
    <source>
        <dbReference type="EMBL" id="MDX7083499.1"/>
    </source>
</evidence>
<dbReference type="AlphaFoldDB" id="A0A0A5M3Y8"/>
<dbReference type="EMBL" id="JTBC02000001">
    <property type="protein sequence ID" value="PNO72344.1"/>
    <property type="molecule type" value="Genomic_DNA"/>
</dbReference>
<protein>
    <submittedName>
        <fullName evidence="2">FidL-like protein</fullName>
    </submittedName>
</protein>
<evidence type="ECO:0000313" key="8">
    <source>
        <dbReference type="Proteomes" id="UP001275057"/>
    </source>
</evidence>
<reference evidence="1 7" key="5">
    <citation type="submission" date="2018-05" db="EMBL/GenBank/DDBJ databases">
        <title>Klebsiella quasipneumonaiae provides a window into carbapenemase gene transfer, plasmid rearrangements and nosocomial acquisition from the hospital environment.</title>
        <authorList>
            <person name="Mathers A.J."/>
            <person name="Vegesana K."/>
            <person name="Stoesser N."/>
            <person name="Crook D."/>
            <person name="Vaughan A."/>
            <person name="Barry K."/>
            <person name="Parikh H."/>
            <person name="Sebra R."/>
            <person name="Kotay S."/>
            <person name="Walker A.S."/>
            <person name="Sheppard A.E."/>
        </authorList>
    </citation>
    <scope>NUCLEOTIDE SEQUENCE [LARGE SCALE GENOMIC DNA]</scope>
    <source>
        <strain evidence="1 7">CAV1761</strain>
    </source>
</reference>
<evidence type="ECO:0000313" key="6">
    <source>
        <dbReference type="Proteomes" id="UP000050489"/>
    </source>
</evidence>